<evidence type="ECO:0000256" key="1">
    <source>
        <dbReference type="SAM" id="Phobius"/>
    </source>
</evidence>
<keyword evidence="1" id="KW-0812">Transmembrane</keyword>
<organism evidence="2 3">
    <name type="scientific">Psophocarpus tetragonolobus</name>
    <name type="common">Winged bean</name>
    <name type="synonym">Dolichos tetragonolobus</name>
    <dbReference type="NCBI Taxonomy" id="3891"/>
    <lineage>
        <taxon>Eukaryota</taxon>
        <taxon>Viridiplantae</taxon>
        <taxon>Streptophyta</taxon>
        <taxon>Embryophyta</taxon>
        <taxon>Tracheophyta</taxon>
        <taxon>Spermatophyta</taxon>
        <taxon>Magnoliopsida</taxon>
        <taxon>eudicotyledons</taxon>
        <taxon>Gunneridae</taxon>
        <taxon>Pentapetalae</taxon>
        <taxon>rosids</taxon>
        <taxon>fabids</taxon>
        <taxon>Fabales</taxon>
        <taxon>Fabaceae</taxon>
        <taxon>Papilionoideae</taxon>
        <taxon>50 kb inversion clade</taxon>
        <taxon>NPAAA clade</taxon>
        <taxon>indigoferoid/millettioid clade</taxon>
        <taxon>Phaseoleae</taxon>
        <taxon>Psophocarpus</taxon>
    </lineage>
</organism>
<reference evidence="2 3" key="1">
    <citation type="submission" date="2024-01" db="EMBL/GenBank/DDBJ databases">
        <title>The genomes of 5 underutilized Papilionoideae crops provide insights into root nodulation and disease resistanc.</title>
        <authorList>
            <person name="Jiang F."/>
        </authorList>
    </citation>
    <scope>NUCLEOTIDE SEQUENCE [LARGE SCALE GENOMIC DNA]</scope>
    <source>
        <strain evidence="2">DUOXIRENSHENG_FW03</strain>
        <tissue evidence="2">Leaves</tissue>
    </source>
</reference>
<keyword evidence="1" id="KW-1133">Transmembrane helix</keyword>
<comment type="caution">
    <text evidence="2">The sequence shown here is derived from an EMBL/GenBank/DDBJ whole genome shotgun (WGS) entry which is preliminary data.</text>
</comment>
<dbReference type="AlphaFoldDB" id="A0AAN9SNU5"/>
<accession>A0AAN9SNU5</accession>
<dbReference type="InterPro" id="IPR044592">
    <property type="entry name" value="RING1A/B"/>
</dbReference>
<proteinExistence type="predicted"/>
<gene>
    <name evidence="2" type="ORF">VNO78_12368</name>
</gene>
<keyword evidence="3" id="KW-1185">Reference proteome</keyword>
<evidence type="ECO:0000313" key="3">
    <source>
        <dbReference type="Proteomes" id="UP001386955"/>
    </source>
</evidence>
<feature type="transmembrane region" description="Helical" evidence="1">
    <location>
        <begin position="7"/>
        <end position="29"/>
    </location>
</feature>
<protein>
    <submittedName>
        <fullName evidence="2">Uncharacterized protein</fullName>
    </submittedName>
</protein>
<dbReference type="PANTHER" id="PTHR46537:SF3">
    <property type="entry name" value="E3 UBIQUITIN-PROTEIN LIGASE RING1A"/>
    <property type="match status" value="1"/>
</dbReference>
<name>A0AAN9SNU5_PSOTE</name>
<dbReference type="PANTHER" id="PTHR46537">
    <property type="entry name" value="OS11G0578200 PROTEIN"/>
    <property type="match status" value="1"/>
</dbReference>
<dbReference type="Proteomes" id="UP001386955">
    <property type="component" value="Unassembled WGS sequence"/>
</dbReference>
<keyword evidence="1" id="KW-0472">Membrane</keyword>
<evidence type="ECO:0000313" key="2">
    <source>
        <dbReference type="EMBL" id="KAK7401056.1"/>
    </source>
</evidence>
<sequence>MRMAKRMILLVFGNAAVVFAYLYVGHVLLDNALIILNSLATVEDQGCRNSVCVWVGEFETEGFVEKCIEKSLRLGKNECPVIRVHCRSRRVLRDDPNYDMLISALIPDIDEYEKQVRATSS</sequence>
<dbReference type="EMBL" id="JAYMYS010000003">
    <property type="protein sequence ID" value="KAK7401056.1"/>
    <property type="molecule type" value="Genomic_DNA"/>
</dbReference>